<dbReference type="PANTHER" id="PTHR16019:SF6">
    <property type="entry name" value="SYNAPSE-ASSOCIATED PROTEIN 1"/>
    <property type="match status" value="1"/>
</dbReference>
<feature type="compositionally biased region" description="Polar residues" evidence="1">
    <location>
        <begin position="252"/>
        <end position="265"/>
    </location>
</feature>
<dbReference type="SUPFAM" id="SSF140383">
    <property type="entry name" value="BSD domain-like"/>
    <property type="match status" value="1"/>
</dbReference>
<proteinExistence type="predicted"/>
<dbReference type="GO" id="GO:0048172">
    <property type="term" value="P:regulation of short-term neuronal synaptic plasticity"/>
    <property type="evidence" value="ECO:0007669"/>
    <property type="project" value="TreeGrafter"/>
</dbReference>
<dbReference type="Pfam" id="PF03909">
    <property type="entry name" value="BSD"/>
    <property type="match status" value="1"/>
</dbReference>
<feature type="region of interest" description="Disordered" evidence="1">
    <location>
        <begin position="233"/>
        <end position="285"/>
    </location>
</feature>
<feature type="region of interest" description="Disordered" evidence="1">
    <location>
        <begin position="1"/>
        <end position="68"/>
    </location>
</feature>
<gene>
    <name evidence="3" type="ORF">TELCIR_15003</name>
</gene>
<dbReference type="PROSITE" id="PS50858">
    <property type="entry name" value="BSD"/>
    <property type="match status" value="1"/>
</dbReference>
<dbReference type="GO" id="GO:0005794">
    <property type="term" value="C:Golgi apparatus"/>
    <property type="evidence" value="ECO:0007669"/>
    <property type="project" value="TreeGrafter"/>
</dbReference>
<dbReference type="Proteomes" id="UP000230423">
    <property type="component" value="Unassembled WGS sequence"/>
</dbReference>
<dbReference type="AlphaFoldDB" id="A0A2G9TZQ0"/>
<dbReference type="EMBL" id="KZ350949">
    <property type="protein sequence ID" value="PIO63397.1"/>
    <property type="molecule type" value="Genomic_DNA"/>
</dbReference>
<dbReference type="OrthoDB" id="47923at2759"/>
<evidence type="ECO:0000313" key="3">
    <source>
        <dbReference type="EMBL" id="PIO63397.1"/>
    </source>
</evidence>
<feature type="domain" description="BSD" evidence="2">
    <location>
        <begin position="166"/>
        <end position="218"/>
    </location>
</feature>
<protein>
    <submittedName>
        <fullName evidence="3">BSD domain protein</fullName>
    </submittedName>
</protein>
<dbReference type="InterPro" id="IPR005607">
    <property type="entry name" value="BSD_dom"/>
</dbReference>
<sequence>MGLVVKRSQERVSEVVTSIDASLKEDFPASDKEEVKKDAETDKEAGGDKPSPEPSDQEQQTKPSEKATIDDLQEKGKAFASKLFVYAKDTTAKATKGIAAVKSAVVDNTIIGELDREQEAFVEEIAASRLPDVLDPWDGLPDREFAKKKILALSLDPHNFIRESPGDCDFDMPTQQAMAQRLISIDPNLSRVRFELVPKQVSEEKFWRNYFYRVSLIRHSISASASEVQSSIRRTAPVETEKVATAEGGDQEATTVNAEKPSISTAVEKEGSTEESSTQVDDDWERELLSDLNEYELVAEKNEKSEEQWEAEIQDLLNSAE</sequence>
<reference evidence="3 4" key="1">
    <citation type="submission" date="2015-09" db="EMBL/GenBank/DDBJ databases">
        <title>Draft genome of the parasitic nematode Teladorsagia circumcincta isolate WARC Sus (inbred).</title>
        <authorList>
            <person name="Mitreva M."/>
        </authorList>
    </citation>
    <scope>NUCLEOTIDE SEQUENCE [LARGE SCALE GENOMIC DNA]</scope>
    <source>
        <strain evidence="3 4">S</strain>
    </source>
</reference>
<dbReference type="InterPro" id="IPR051494">
    <property type="entry name" value="BSD_domain-containing"/>
</dbReference>
<dbReference type="GO" id="GO:0045202">
    <property type="term" value="C:synapse"/>
    <property type="evidence" value="ECO:0007669"/>
    <property type="project" value="TreeGrafter"/>
</dbReference>
<evidence type="ECO:0000313" key="4">
    <source>
        <dbReference type="Proteomes" id="UP000230423"/>
    </source>
</evidence>
<feature type="compositionally biased region" description="Basic and acidic residues" evidence="1">
    <location>
        <begin position="22"/>
        <end position="51"/>
    </location>
</feature>
<accession>A0A2G9TZQ0</accession>
<dbReference type="PANTHER" id="PTHR16019">
    <property type="entry name" value="SYNAPSE-ASSOCIATED PROTEIN"/>
    <property type="match status" value="1"/>
</dbReference>
<dbReference type="Gene3D" id="1.10.3970.10">
    <property type="entry name" value="BSD domain"/>
    <property type="match status" value="1"/>
</dbReference>
<dbReference type="GO" id="GO:0038203">
    <property type="term" value="P:TORC2 signaling"/>
    <property type="evidence" value="ECO:0007669"/>
    <property type="project" value="TreeGrafter"/>
</dbReference>
<dbReference type="SMART" id="SM00751">
    <property type="entry name" value="BSD"/>
    <property type="match status" value="1"/>
</dbReference>
<keyword evidence="4" id="KW-1185">Reference proteome</keyword>
<organism evidence="3 4">
    <name type="scientific">Teladorsagia circumcincta</name>
    <name type="common">Brown stomach worm</name>
    <name type="synonym">Ostertagia circumcincta</name>
    <dbReference type="NCBI Taxonomy" id="45464"/>
    <lineage>
        <taxon>Eukaryota</taxon>
        <taxon>Metazoa</taxon>
        <taxon>Ecdysozoa</taxon>
        <taxon>Nematoda</taxon>
        <taxon>Chromadorea</taxon>
        <taxon>Rhabditida</taxon>
        <taxon>Rhabditina</taxon>
        <taxon>Rhabditomorpha</taxon>
        <taxon>Strongyloidea</taxon>
        <taxon>Trichostrongylidae</taxon>
        <taxon>Teladorsagia</taxon>
    </lineage>
</organism>
<dbReference type="GO" id="GO:0005634">
    <property type="term" value="C:nucleus"/>
    <property type="evidence" value="ECO:0007669"/>
    <property type="project" value="TreeGrafter"/>
</dbReference>
<dbReference type="InterPro" id="IPR035925">
    <property type="entry name" value="BSD_dom_sf"/>
</dbReference>
<evidence type="ECO:0000256" key="1">
    <source>
        <dbReference type="SAM" id="MobiDB-lite"/>
    </source>
</evidence>
<name>A0A2G9TZQ0_TELCI</name>
<evidence type="ECO:0000259" key="2">
    <source>
        <dbReference type="PROSITE" id="PS50858"/>
    </source>
</evidence>
<feature type="region of interest" description="Disordered" evidence="1">
    <location>
        <begin position="299"/>
        <end position="321"/>
    </location>
</feature>